<dbReference type="Gene3D" id="2.60.40.10">
    <property type="entry name" value="Immunoglobulins"/>
    <property type="match status" value="1"/>
</dbReference>
<keyword evidence="3" id="KW-0326">Glycosidase</keyword>
<sequence length="776" mass="85741">MGIIEGRMNLKPPLLLCATLTVSLAACFMASTWAPKDALVMTKPAFAWAPKKAPIMTKWAAQVDPKKPLPEYPRPQLARSQWLNLNGVWQYQSGAQGDALPTNKQLSGQILVPFAVESALSGVMEHHDRLWYKRSFSVPATWKGKQLKLNFGAVDYESEVFVNGKSVGVHRGGYVPFSYDISSYLTGEGPQELIVRVFDPTEAGGQPRGKQTTKPGGIMYTPTTGIWQTVWLEPVARTSIQNLHMIPDVDKSQIKISVNTTGTSAQSRAVVRIKDGTKVIKTVQIKPNVEVAIPLPSPKLWSPSSPFLYSVDVALVQGTTESDRVSSYFGMRKISIGTQGGFKKLFLNNKFLFQMGPLDQGFWPESLYTAPTDEALKSDIVTMKNLGFNMVRKHIKIEPARWYYWTDKMGLLVWQDMPSPNSYTDKPAPLDKPAFEKQLNEIITTHWNIPSIVMWVVFNEGQGRHDTAELVAKAKRLDPSRLVNRDSGGGYESPENMGNVGDVDDVHSYPPPAVSGNSATQGLVCGEYGGIGYVIKGHTWRPDGWGYTSVTTPKALEDLYGEFTGLLKQMRDEKGLSAAVYTEITDVEIESNGLMTYDRLLKCDPAQIRLANRFAYPLPTYVSMVPTSETASQTWKYTFSAPPAEWTRKTFNDANWQSGPGGFGNSAPSFARVETPWNTSDIWLRRTFNPGKLSAVQVSQLAVRDFHDEDVEVFINGVSAYTAKGYLSAYETKAISPEAKAAIIPNAENTIAVHCHQTAGGQFVDVGISQIIPAKK</sequence>
<dbReference type="SUPFAM" id="SSF49303">
    <property type="entry name" value="beta-Galactosidase/glucuronidase domain"/>
    <property type="match status" value="1"/>
</dbReference>
<dbReference type="InterPro" id="IPR017853">
    <property type="entry name" value="GH"/>
</dbReference>
<evidence type="ECO:0000259" key="5">
    <source>
        <dbReference type="Pfam" id="PF00703"/>
    </source>
</evidence>
<evidence type="ECO:0000256" key="2">
    <source>
        <dbReference type="ARBA" id="ARBA00022801"/>
    </source>
</evidence>
<evidence type="ECO:0000256" key="4">
    <source>
        <dbReference type="SAM" id="SignalP"/>
    </source>
</evidence>
<dbReference type="Proteomes" id="UP000237684">
    <property type="component" value="Unassembled WGS sequence"/>
</dbReference>
<evidence type="ECO:0000313" key="9">
    <source>
        <dbReference type="Proteomes" id="UP000237684"/>
    </source>
</evidence>
<evidence type="ECO:0000256" key="3">
    <source>
        <dbReference type="ARBA" id="ARBA00023295"/>
    </source>
</evidence>
<accession>A0A2S8SRW6</accession>
<dbReference type="AlphaFoldDB" id="A0A2S8SRW6"/>
<dbReference type="Pfam" id="PF02837">
    <property type="entry name" value="Glyco_hydro_2_N"/>
    <property type="match status" value="1"/>
</dbReference>
<evidence type="ECO:0000259" key="7">
    <source>
        <dbReference type="Pfam" id="PF02837"/>
    </source>
</evidence>
<organism evidence="8 9">
    <name type="scientific">Abditibacterium utsteinense</name>
    <dbReference type="NCBI Taxonomy" id="1960156"/>
    <lineage>
        <taxon>Bacteria</taxon>
        <taxon>Pseudomonadati</taxon>
        <taxon>Abditibacteriota</taxon>
        <taxon>Abditibacteriia</taxon>
        <taxon>Abditibacteriales</taxon>
        <taxon>Abditibacteriaceae</taxon>
        <taxon>Abditibacterium</taxon>
    </lineage>
</organism>
<evidence type="ECO:0000256" key="1">
    <source>
        <dbReference type="ARBA" id="ARBA00007401"/>
    </source>
</evidence>
<feature type="domain" description="Glycosyl hydrolases family 2 sugar binding" evidence="7">
    <location>
        <begin position="120"/>
        <end position="199"/>
    </location>
</feature>
<dbReference type="InterPro" id="IPR036156">
    <property type="entry name" value="Beta-gal/glucu_dom_sf"/>
</dbReference>
<reference evidence="8 9" key="1">
    <citation type="journal article" date="2018" name="Syst. Appl. Microbiol.">
        <title>Abditibacterium utsteinense sp. nov., the first cultivated member of candidate phylum FBP, isolated from ice-free Antarctic soil samples.</title>
        <authorList>
            <person name="Tahon G."/>
            <person name="Tytgat B."/>
            <person name="Lebbe L."/>
            <person name="Carlier A."/>
            <person name="Willems A."/>
        </authorList>
    </citation>
    <scope>NUCLEOTIDE SEQUENCE [LARGE SCALE GENOMIC DNA]</scope>
    <source>
        <strain evidence="8 9">LMG 29911</strain>
    </source>
</reference>
<keyword evidence="4" id="KW-0732">Signal</keyword>
<dbReference type="EMBL" id="NIGF01000010">
    <property type="protein sequence ID" value="PQV63540.1"/>
    <property type="molecule type" value="Genomic_DNA"/>
</dbReference>
<proteinExistence type="inferred from homology"/>
<feature type="domain" description="Glycoside hydrolase family 2 immunoglobulin-like beta-sandwich" evidence="5">
    <location>
        <begin position="238"/>
        <end position="332"/>
    </location>
</feature>
<dbReference type="InterPro" id="IPR006102">
    <property type="entry name" value="Ig-like_GH2"/>
</dbReference>
<dbReference type="PANTHER" id="PTHR42732:SF2">
    <property type="entry name" value="BETA-MANNOSIDASE"/>
    <property type="match status" value="1"/>
</dbReference>
<dbReference type="Pfam" id="PF02836">
    <property type="entry name" value="Glyco_hydro_2_C"/>
    <property type="match status" value="1"/>
</dbReference>
<dbReference type="PANTHER" id="PTHR42732">
    <property type="entry name" value="BETA-GALACTOSIDASE"/>
    <property type="match status" value="1"/>
</dbReference>
<dbReference type="InterPro" id="IPR013783">
    <property type="entry name" value="Ig-like_fold"/>
</dbReference>
<dbReference type="SUPFAM" id="SSF51445">
    <property type="entry name" value="(Trans)glycosidases"/>
    <property type="match status" value="1"/>
</dbReference>
<feature type="chain" id="PRO_5015537265" evidence="4">
    <location>
        <begin position="26"/>
        <end position="776"/>
    </location>
</feature>
<protein>
    <submittedName>
        <fullName evidence="8">Glycosyl hydrolases family 2, TIM barrel domain</fullName>
    </submittedName>
</protein>
<keyword evidence="9" id="KW-1185">Reference proteome</keyword>
<name>A0A2S8SRW6_9BACT</name>
<dbReference type="Gene3D" id="3.20.20.80">
    <property type="entry name" value="Glycosidases"/>
    <property type="match status" value="1"/>
</dbReference>
<dbReference type="PROSITE" id="PS51257">
    <property type="entry name" value="PROKAR_LIPOPROTEIN"/>
    <property type="match status" value="1"/>
</dbReference>
<dbReference type="Gene3D" id="2.60.120.260">
    <property type="entry name" value="Galactose-binding domain-like"/>
    <property type="match status" value="2"/>
</dbReference>
<evidence type="ECO:0000313" key="8">
    <source>
        <dbReference type="EMBL" id="PQV63540.1"/>
    </source>
</evidence>
<keyword evidence="2 8" id="KW-0378">Hydrolase</keyword>
<dbReference type="Pfam" id="PF00703">
    <property type="entry name" value="Glyco_hydro_2"/>
    <property type="match status" value="1"/>
</dbReference>
<comment type="caution">
    <text evidence="8">The sequence shown here is derived from an EMBL/GenBank/DDBJ whole genome shotgun (WGS) entry which is preliminary data.</text>
</comment>
<dbReference type="InParanoid" id="A0A2S8SRW6"/>
<comment type="similarity">
    <text evidence="1">Belongs to the glycosyl hydrolase 2 family.</text>
</comment>
<feature type="signal peptide" evidence="4">
    <location>
        <begin position="1"/>
        <end position="25"/>
    </location>
</feature>
<dbReference type="InterPro" id="IPR051913">
    <property type="entry name" value="GH2_Domain-Containing"/>
</dbReference>
<feature type="domain" description="Glycoside hydrolase family 2 catalytic" evidence="6">
    <location>
        <begin position="374"/>
        <end position="487"/>
    </location>
</feature>
<gene>
    <name evidence="8" type="ORF">B1R32_1103</name>
</gene>
<dbReference type="InterPro" id="IPR006104">
    <property type="entry name" value="Glyco_hydro_2_N"/>
</dbReference>
<evidence type="ECO:0000259" key="6">
    <source>
        <dbReference type="Pfam" id="PF02836"/>
    </source>
</evidence>
<dbReference type="GO" id="GO:0004553">
    <property type="term" value="F:hydrolase activity, hydrolyzing O-glycosyl compounds"/>
    <property type="evidence" value="ECO:0007669"/>
    <property type="project" value="InterPro"/>
</dbReference>
<dbReference type="InterPro" id="IPR008979">
    <property type="entry name" value="Galactose-bd-like_sf"/>
</dbReference>
<dbReference type="GO" id="GO:0005975">
    <property type="term" value="P:carbohydrate metabolic process"/>
    <property type="evidence" value="ECO:0007669"/>
    <property type="project" value="InterPro"/>
</dbReference>
<dbReference type="InterPro" id="IPR006103">
    <property type="entry name" value="Glyco_hydro_2_cat"/>
</dbReference>
<dbReference type="SUPFAM" id="SSF49785">
    <property type="entry name" value="Galactose-binding domain-like"/>
    <property type="match status" value="2"/>
</dbReference>